<feature type="region of interest" description="Disordered" evidence="1">
    <location>
        <begin position="314"/>
        <end position="387"/>
    </location>
</feature>
<feature type="region of interest" description="Disordered" evidence="1">
    <location>
        <begin position="433"/>
        <end position="454"/>
    </location>
</feature>
<reference evidence="2" key="1">
    <citation type="submission" date="2023-03" db="EMBL/GenBank/DDBJ databases">
        <title>Massive genome expansion in bonnet fungi (Mycena s.s.) driven by repeated elements and novel gene families across ecological guilds.</title>
        <authorList>
            <consortium name="Lawrence Berkeley National Laboratory"/>
            <person name="Harder C.B."/>
            <person name="Miyauchi S."/>
            <person name="Viragh M."/>
            <person name="Kuo A."/>
            <person name="Thoen E."/>
            <person name="Andreopoulos B."/>
            <person name="Lu D."/>
            <person name="Skrede I."/>
            <person name="Drula E."/>
            <person name="Henrissat B."/>
            <person name="Morin E."/>
            <person name="Kohler A."/>
            <person name="Barry K."/>
            <person name="LaButti K."/>
            <person name="Morin E."/>
            <person name="Salamov A."/>
            <person name="Lipzen A."/>
            <person name="Mereny Z."/>
            <person name="Hegedus B."/>
            <person name="Baldrian P."/>
            <person name="Stursova M."/>
            <person name="Weitz H."/>
            <person name="Taylor A."/>
            <person name="Grigoriev I.V."/>
            <person name="Nagy L.G."/>
            <person name="Martin F."/>
            <person name="Kauserud H."/>
        </authorList>
    </citation>
    <scope>NUCLEOTIDE SEQUENCE</scope>
    <source>
        <strain evidence="2">CBHHK173m</strain>
    </source>
</reference>
<feature type="compositionally biased region" description="Basic and acidic residues" evidence="1">
    <location>
        <begin position="894"/>
        <end position="906"/>
    </location>
</feature>
<feature type="compositionally biased region" description="Acidic residues" evidence="1">
    <location>
        <begin position="663"/>
        <end position="675"/>
    </location>
</feature>
<evidence type="ECO:0000313" key="3">
    <source>
        <dbReference type="Proteomes" id="UP001222325"/>
    </source>
</evidence>
<feature type="region of interest" description="Disordered" evidence="1">
    <location>
        <begin position="586"/>
        <end position="773"/>
    </location>
</feature>
<accession>A0AAD6UIV7</accession>
<feature type="compositionally biased region" description="Acidic residues" evidence="1">
    <location>
        <begin position="322"/>
        <end position="339"/>
    </location>
</feature>
<feature type="compositionally biased region" description="Acidic residues" evidence="1">
    <location>
        <begin position="694"/>
        <end position="704"/>
    </location>
</feature>
<protein>
    <submittedName>
        <fullName evidence="2">Uncharacterized protein</fullName>
    </submittedName>
</protein>
<evidence type="ECO:0000313" key="2">
    <source>
        <dbReference type="EMBL" id="KAJ7104285.1"/>
    </source>
</evidence>
<gene>
    <name evidence="2" type="ORF">B0H15DRAFT_960345</name>
</gene>
<dbReference type="EMBL" id="JARJCN010000001">
    <property type="protein sequence ID" value="KAJ7104285.1"/>
    <property type="molecule type" value="Genomic_DNA"/>
</dbReference>
<name>A0AAD6UIV7_9AGAR</name>
<proteinExistence type="predicted"/>
<sequence length="906" mass="97346">MAPKHWANELQLEWLHSKMGGYLASKAGGDQIEFFSKLDEAWLGRWPEEEACGLPGKESGTELSTAQTEQLAVALNGRKQQLRVWYRNHVKKDRESGTKTTKKDDTLSISAALWRETRRHRDPQLIELWQKVYPERVKEALEAGGYYAAKAGELEWVTVDEDSNDASTSERLKKLAAERMKLWRKITLDAFEDEGDEIKAEMEAELKKVKAKKLASKEPVKLSPESADASIKQLEAIIEHFHDLIQKKTGWRGFSVLGGPTPSSGGRLNYTVYSCGRTPAGNTFKESHPKWEQDLGQPFSQWLSRCYTRFERDSMALPNNGDDSDSDTEAEEDLQEEEQVNLKVKAKAKGAKNAAPPPSKAPKRAKKAGKSIASATTATGQAPQGYPILPPPVAPALFLPPPIAPAEVTPTPMVAAPALRTASARDWLARAASPLDDDTWEPASYSRDSDLPHGPGPVEYAQDSCATGSFYIPPEAGYDFYIPMSPRTAAGLDSVFAHGMDAMPSLEAGADIAFATQALNVVGGWGESLGGWGAPVNGDLGSSTVFSFAGATAGEGDDSESGLARPVVSSPYHAFSAPYAPQHLSSPLGFPSAPAQPPRRSLTPAIPPRRSVTPESSVPPRFARSLSPVKRAGSRSTPSIVSATRALQVAMEAAQKRDKTDESSVDGDPEDEVGDDEKGAGLEDDDDAVKGDGQADDSSDEDEAPLSRYYPASRPMANAPKSKKVPCQTKAPLAKATRPKGKVGGRAGLGGRVNNLEKGVDGGRVGPAREKPVRTPFTFLQTYGPNGEVIPLPLSMAGEIFGNKGARGKAGAAASVGERPKPKPRNLLQNRDGPSDLIILPRPMGGAMPTIPELGRPGRNRRPPKNANDDLAVLEALKARKAAQTKNTVAGTKRGADETEETTRKK</sequence>
<evidence type="ECO:0000256" key="1">
    <source>
        <dbReference type="SAM" id="MobiDB-lite"/>
    </source>
</evidence>
<feature type="region of interest" description="Disordered" evidence="1">
    <location>
        <begin position="807"/>
        <end position="906"/>
    </location>
</feature>
<dbReference type="Proteomes" id="UP001222325">
    <property type="component" value="Unassembled WGS sequence"/>
</dbReference>
<keyword evidence="3" id="KW-1185">Reference proteome</keyword>
<dbReference type="AlphaFoldDB" id="A0AAD6UIV7"/>
<comment type="caution">
    <text evidence="2">The sequence shown here is derived from an EMBL/GenBank/DDBJ whole genome shotgun (WGS) entry which is preliminary data.</text>
</comment>
<organism evidence="2 3">
    <name type="scientific">Mycena belliarum</name>
    <dbReference type="NCBI Taxonomy" id="1033014"/>
    <lineage>
        <taxon>Eukaryota</taxon>
        <taxon>Fungi</taxon>
        <taxon>Dikarya</taxon>
        <taxon>Basidiomycota</taxon>
        <taxon>Agaricomycotina</taxon>
        <taxon>Agaricomycetes</taxon>
        <taxon>Agaricomycetidae</taxon>
        <taxon>Agaricales</taxon>
        <taxon>Marasmiineae</taxon>
        <taxon>Mycenaceae</taxon>
        <taxon>Mycena</taxon>
    </lineage>
</organism>
<feature type="compositionally biased region" description="Polar residues" evidence="1">
    <location>
        <begin position="373"/>
        <end position="382"/>
    </location>
</feature>